<dbReference type="PANTHER" id="PTHR21860:SF2">
    <property type="entry name" value="GENERAL TRANSCRIPTION FACTOR 3C POLYPEPTIDE 6"/>
    <property type="match status" value="1"/>
</dbReference>
<accession>A0ABM1EEE7</accession>
<dbReference type="InterPro" id="IPR042771">
    <property type="entry name" value="GTF3C6-like"/>
</dbReference>
<protein>
    <submittedName>
        <fullName evidence="4">General transcription factor 3C polypeptide 6-like</fullName>
    </submittedName>
</protein>
<evidence type="ECO:0000259" key="2">
    <source>
        <dbReference type="Pfam" id="PF10419"/>
    </source>
</evidence>
<dbReference type="InterPro" id="IPR019481">
    <property type="entry name" value="TFIIIC_triple_barrel"/>
</dbReference>
<evidence type="ECO:0000313" key="4">
    <source>
        <dbReference type="RefSeq" id="XP_014670568.1"/>
    </source>
</evidence>
<dbReference type="PANTHER" id="PTHR21860">
    <property type="entry name" value="TRANSCRIPTION INITIATION FACTOR IIIC TFIIIC , POLYPEPTIDE 6-RELATED"/>
    <property type="match status" value="1"/>
</dbReference>
<proteinExistence type="predicted"/>
<reference evidence="4" key="1">
    <citation type="submission" date="2025-08" db="UniProtKB">
        <authorList>
            <consortium name="RefSeq"/>
        </authorList>
    </citation>
    <scope>IDENTIFICATION</scope>
</reference>
<dbReference type="RefSeq" id="XP_014670568.1">
    <property type="nucleotide sequence ID" value="XM_014815082.1"/>
</dbReference>
<dbReference type="Proteomes" id="UP000695022">
    <property type="component" value="Unplaced"/>
</dbReference>
<evidence type="ECO:0000313" key="3">
    <source>
        <dbReference type="Proteomes" id="UP000695022"/>
    </source>
</evidence>
<gene>
    <name evidence="4" type="primary">LOC106811460</name>
</gene>
<name>A0ABM1EEE7_PRICU</name>
<dbReference type="GeneID" id="106811460"/>
<evidence type="ECO:0000256" key="1">
    <source>
        <dbReference type="SAM" id="MobiDB-lite"/>
    </source>
</evidence>
<keyword evidence="3" id="KW-1185">Reference proteome</keyword>
<dbReference type="Pfam" id="PF10419">
    <property type="entry name" value="TFIIIC_sub6"/>
    <property type="match status" value="1"/>
</dbReference>
<organism evidence="3 4">
    <name type="scientific">Priapulus caudatus</name>
    <name type="common">Priapulid worm</name>
    <dbReference type="NCBI Taxonomy" id="37621"/>
    <lineage>
        <taxon>Eukaryota</taxon>
        <taxon>Metazoa</taxon>
        <taxon>Ecdysozoa</taxon>
        <taxon>Scalidophora</taxon>
        <taxon>Priapulida</taxon>
        <taxon>Priapulimorpha</taxon>
        <taxon>Priapulimorphida</taxon>
        <taxon>Priapulidae</taxon>
        <taxon>Priapulus</taxon>
    </lineage>
</organism>
<dbReference type="Gene3D" id="2.60.40.4370">
    <property type="match status" value="1"/>
</dbReference>
<feature type="region of interest" description="Disordered" evidence="1">
    <location>
        <begin position="118"/>
        <end position="146"/>
    </location>
</feature>
<feature type="domain" description="Transcription factor TFIIIC triple barrel" evidence="2">
    <location>
        <begin position="19"/>
        <end position="108"/>
    </location>
</feature>
<sequence length="146" mass="15635">MADVPAGGCGDSDSDYEVDEEAYVLLELSGIIDSDYLKKCEPKCKVLGLDRAKPIVQVGRHVFAGKFEDTVGTAVFFSEEQQGGANTAKQLSYFTHTSKKLCVQRAFLSEKAEPAAAAATSSAQINGSTEDANNMEVDQDQSSSKE</sequence>